<organism evidence="5 6">
    <name type="scientific">Pomacea canaliculata</name>
    <name type="common">Golden apple snail</name>
    <dbReference type="NCBI Taxonomy" id="400727"/>
    <lineage>
        <taxon>Eukaryota</taxon>
        <taxon>Metazoa</taxon>
        <taxon>Spiralia</taxon>
        <taxon>Lophotrochozoa</taxon>
        <taxon>Mollusca</taxon>
        <taxon>Gastropoda</taxon>
        <taxon>Caenogastropoda</taxon>
        <taxon>Architaenioglossa</taxon>
        <taxon>Ampullarioidea</taxon>
        <taxon>Ampullariidae</taxon>
        <taxon>Pomacea</taxon>
    </lineage>
</organism>
<dbReference type="PROSITE" id="PS00081">
    <property type="entry name" value="LIPOXYGENASE_2"/>
    <property type="match status" value="1"/>
</dbReference>
<dbReference type="AlphaFoldDB" id="A0A2T7PM83"/>
<evidence type="ECO:0000256" key="1">
    <source>
        <dbReference type="ARBA" id="ARBA00022723"/>
    </source>
</evidence>
<dbReference type="GO" id="GO:0034440">
    <property type="term" value="P:lipid oxidation"/>
    <property type="evidence" value="ECO:0007669"/>
    <property type="project" value="InterPro"/>
</dbReference>
<dbReference type="PANTHER" id="PTHR11771">
    <property type="entry name" value="LIPOXYGENASE"/>
    <property type="match status" value="1"/>
</dbReference>
<dbReference type="STRING" id="400727.A0A2T7PM83"/>
<dbReference type="Gene3D" id="1.20.245.10">
    <property type="entry name" value="Lipoxygenase-1, Domain 5"/>
    <property type="match status" value="3"/>
</dbReference>
<accession>A0A2T7PM83</accession>
<keyword evidence="6" id="KW-1185">Reference proteome</keyword>
<dbReference type="InterPro" id="IPR020834">
    <property type="entry name" value="LipOase_CS"/>
</dbReference>
<keyword evidence="3" id="KW-0560">Oxidoreductase</keyword>
<reference evidence="5 6" key="1">
    <citation type="submission" date="2018-04" db="EMBL/GenBank/DDBJ databases">
        <title>The genome of golden apple snail Pomacea canaliculata provides insight into stress tolerance and invasive adaptation.</title>
        <authorList>
            <person name="Liu C."/>
            <person name="Liu B."/>
            <person name="Ren Y."/>
            <person name="Zhang Y."/>
            <person name="Wang H."/>
            <person name="Li S."/>
            <person name="Jiang F."/>
            <person name="Yin L."/>
            <person name="Zhang G."/>
            <person name="Qian W."/>
            <person name="Fan W."/>
        </authorList>
    </citation>
    <scope>NUCLEOTIDE SEQUENCE [LARGE SCALE GENOMIC DNA]</scope>
    <source>
        <strain evidence="5">SZHN2017</strain>
        <tissue evidence="5">Muscle</tissue>
    </source>
</reference>
<dbReference type="EMBL" id="PZQS01000003">
    <property type="protein sequence ID" value="PVD34530.1"/>
    <property type="molecule type" value="Genomic_DNA"/>
</dbReference>
<dbReference type="PRINTS" id="PR00087">
    <property type="entry name" value="LIPOXYGENASE"/>
</dbReference>
<evidence type="ECO:0000259" key="4">
    <source>
        <dbReference type="PROSITE" id="PS51393"/>
    </source>
</evidence>
<dbReference type="GO" id="GO:0046872">
    <property type="term" value="F:metal ion binding"/>
    <property type="evidence" value="ECO:0007669"/>
    <property type="project" value="UniProtKB-KW"/>
</dbReference>
<evidence type="ECO:0000256" key="3">
    <source>
        <dbReference type="ARBA" id="ARBA00023002"/>
    </source>
</evidence>
<dbReference type="InterPro" id="IPR000907">
    <property type="entry name" value="LipOase"/>
</dbReference>
<protein>
    <recommendedName>
        <fullName evidence="4">Lipoxygenase domain-containing protein</fullName>
    </recommendedName>
</protein>
<dbReference type="Proteomes" id="UP000245119">
    <property type="component" value="Linkage Group LG3"/>
</dbReference>
<dbReference type="OrthoDB" id="407298at2759"/>
<dbReference type="PROSITE" id="PS51393">
    <property type="entry name" value="LIPOXYGENASE_3"/>
    <property type="match status" value="1"/>
</dbReference>
<dbReference type="SUPFAM" id="SSF48484">
    <property type="entry name" value="Lipoxigenase"/>
    <property type="match status" value="1"/>
</dbReference>
<keyword evidence="2" id="KW-0223">Dioxygenase</keyword>
<dbReference type="Pfam" id="PF00305">
    <property type="entry name" value="Lipoxygenase"/>
    <property type="match status" value="2"/>
</dbReference>
<dbReference type="GO" id="GO:0016702">
    <property type="term" value="F:oxidoreductase activity, acting on single donors with incorporation of molecular oxygen, incorporation of two atoms of oxygen"/>
    <property type="evidence" value="ECO:0007669"/>
    <property type="project" value="InterPro"/>
</dbReference>
<comment type="caution">
    <text evidence="5">The sequence shown here is derived from an EMBL/GenBank/DDBJ whole genome shotgun (WGS) entry which is preliminary data.</text>
</comment>
<gene>
    <name evidence="5" type="ORF">C0Q70_05805</name>
</gene>
<dbReference type="InterPro" id="IPR013819">
    <property type="entry name" value="LipOase_C"/>
</dbReference>
<evidence type="ECO:0000313" key="6">
    <source>
        <dbReference type="Proteomes" id="UP000245119"/>
    </source>
</evidence>
<dbReference type="InterPro" id="IPR036226">
    <property type="entry name" value="LipOase_C_sf"/>
</dbReference>
<evidence type="ECO:0000256" key="2">
    <source>
        <dbReference type="ARBA" id="ARBA00022964"/>
    </source>
</evidence>
<dbReference type="Gene3D" id="3.10.450.60">
    <property type="match status" value="1"/>
</dbReference>
<keyword evidence="1" id="KW-0479">Metal-binding</keyword>
<proteinExistence type="predicted"/>
<name>A0A2T7PM83_POMCA</name>
<feature type="domain" description="Lipoxygenase" evidence="4">
    <location>
        <begin position="1"/>
        <end position="475"/>
    </location>
</feature>
<sequence>MPPDEQFSNEYKWDIVKTKIQLIATSKIVMLTSGNWESLKDLRNVYTDHVFNLPSAVYRWSNDLFFGLQRLNSLNHSLIQLCTKIPEKFPVNDIMLEPLLEGLTIQQAIEQKRLFICDLKILEGLYVRPDFVLCAPMALFFVDSEKQLRPLAIQLFQEPGPDNPIFLPTDHSLTWALVKMWYNSADAAYHQSLTHLGFTHLLMEGVVVATHRQLSQSHPIFKLLAPHFLYLIAINSRGLELLVSENGWVDKTMNFGIKGMFELIRRGIEMWRLDLHGTLPEDLKQRGLDDLSVLPGYYFRDDALLHYKAINKYVKAYVALYYGKHRCARQWNFTSNEQLTAVLTTIIYTCSVSHASTNFPQYDEYGFPPNYPGLLRGSPPKDKRECTEQDILKCLPDRPTTLDIMIVTKILSQRGTKSLGDFEVQYIFDDEAREIVHEFRKDVAEISKIIKARNTQRNPPYLFLDPDIVPNSISI</sequence>
<evidence type="ECO:0000313" key="5">
    <source>
        <dbReference type="EMBL" id="PVD34530.1"/>
    </source>
</evidence>